<feature type="transmembrane region" description="Helical" evidence="1">
    <location>
        <begin position="31"/>
        <end position="50"/>
    </location>
</feature>
<accession>A0A7C5DV27</accession>
<evidence type="ECO:0000256" key="1">
    <source>
        <dbReference type="SAM" id="Phobius"/>
    </source>
</evidence>
<feature type="transmembrane region" description="Helical" evidence="1">
    <location>
        <begin position="83"/>
        <end position="100"/>
    </location>
</feature>
<protein>
    <recommendedName>
        <fullName evidence="2">SPW repeat-containing integral membrane domain-containing protein</fullName>
    </recommendedName>
</protein>
<keyword evidence="1" id="KW-0812">Transmembrane</keyword>
<evidence type="ECO:0000259" key="2">
    <source>
        <dbReference type="Pfam" id="PF03779"/>
    </source>
</evidence>
<feature type="transmembrane region" description="Helical" evidence="1">
    <location>
        <begin position="57"/>
        <end position="77"/>
    </location>
</feature>
<feature type="transmembrane region" description="Helical" evidence="1">
    <location>
        <begin position="7"/>
        <end position="25"/>
    </location>
</feature>
<reference evidence="3" key="1">
    <citation type="journal article" date="2020" name="mSystems">
        <title>Genome- and Community-Level Interaction Insights into Carbon Utilization and Element Cycling Functions of Hydrothermarchaeota in Hydrothermal Sediment.</title>
        <authorList>
            <person name="Zhou Z."/>
            <person name="Liu Y."/>
            <person name="Xu W."/>
            <person name="Pan J."/>
            <person name="Luo Z.H."/>
            <person name="Li M."/>
        </authorList>
    </citation>
    <scope>NUCLEOTIDE SEQUENCE [LARGE SCALE GENOMIC DNA]</scope>
    <source>
        <strain evidence="3">HyVt-80</strain>
    </source>
</reference>
<dbReference type="AlphaFoldDB" id="A0A7C5DV27"/>
<dbReference type="InterPro" id="IPR005530">
    <property type="entry name" value="SPW"/>
</dbReference>
<keyword evidence="1" id="KW-0472">Membrane</keyword>
<proteinExistence type="predicted"/>
<dbReference type="Pfam" id="PF03779">
    <property type="entry name" value="SPW"/>
    <property type="match status" value="1"/>
</dbReference>
<sequence length="105" mass="11330">MSWKGWVTLLVAIWLVISAFIPGIVDSQGANLANFLIVGILFLITGIPMLRTSKTAGWIVTLVAIWLVISAFITGITGSQTGAMTNGLIFGIIALIFSFFDKKQQ</sequence>
<feature type="domain" description="SPW repeat-containing integral membrane" evidence="2">
    <location>
        <begin position="3"/>
        <end position="98"/>
    </location>
</feature>
<evidence type="ECO:0000313" key="3">
    <source>
        <dbReference type="EMBL" id="HHF08597.1"/>
    </source>
</evidence>
<dbReference type="EMBL" id="DRTH01000138">
    <property type="protein sequence ID" value="HHF08597.1"/>
    <property type="molecule type" value="Genomic_DNA"/>
</dbReference>
<comment type="caution">
    <text evidence="3">The sequence shown here is derived from an EMBL/GenBank/DDBJ whole genome shotgun (WGS) entry which is preliminary data.</text>
</comment>
<keyword evidence="1" id="KW-1133">Transmembrane helix</keyword>
<gene>
    <name evidence="3" type="ORF">ENL26_02350</name>
</gene>
<name>A0A7C5DV27_9BACT</name>
<organism evidence="3">
    <name type="scientific">Kosmotoga arenicorallina</name>
    <dbReference type="NCBI Taxonomy" id="688066"/>
    <lineage>
        <taxon>Bacteria</taxon>
        <taxon>Thermotogati</taxon>
        <taxon>Thermotogota</taxon>
        <taxon>Thermotogae</taxon>
        <taxon>Kosmotogales</taxon>
        <taxon>Kosmotogaceae</taxon>
        <taxon>Kosmotoga</taxon>
    </lineage>
</organism>
<dbReference type="Proteomes" id="UP000886129">
    <property type="component" value="Unassembled WGS sequence"/>
</dbReference>